<proteinExistence type="predicted"/>
<feature type="transmembrane region" description="Helical" evidence="1">
    <location>
        <begin position="43"/>
        <end position="59"/>
    </location>
</feature>
<reference evidence="2" key="1">
    <citation type="submission" date="2022-11" db="EMBL/GenBank/DDBJ databases">
        <title>Draft genome sequence of Hoeflea poritis E7-10 and Hoeflea prorocentri PM5-8, separated from scleractinian coral Porites lutea and marine dinoflagellate.</title>
        <authorList>
            <person name="Zhang G."/>
            <person name="Wei Q."/>
            <person name="Cai L."/>
        </authorList>
    </citation>
    <scope>NUCLEOTIDE SEQUENCE</scope>
    <source>
        <strain evidence="2">PM5-8</strain>
    </source>
</reference>
<evidence type="ECO:0000313" key="3">
    <source>
        <dbReference type="Proteomes" id="UP001151234"/>
    </source>
</evidence>
<keyword evidence="3" id="KW-1185">Reference proteome</keyword>
<dbReference type="RefSeq" id="WP_267988467.1">
    <property type="nucleotide sequence ID" value="NZ_JAPJZI010000001.1"/>
</dbReference>
<protein>
    <submittedName>
        <fullName evidence="2">Uncharacterized protein</fullName>
    </submittedName>
</protein>
<dbReference type="AlphaFoldDB" id="A0A9X3ZFY4"/>
<keyword evidence="1" id="KW-0472">Membrane</keyword>
<keyword evidence="1" id="KW-0812">Transmembrane</keyword>
<dbReference type="EMBL" id="JAPJZI010000001">
    <property type="protein sequence ID" value="MDA5396985.1"/>
    <property type="molecule type" value="Genomic_DNA"/>
</dbReference>
<name>A0A9X3ZFY4_9HYPH</name>
<sequence length="73" mass="8044">MSGNNVKSSAIAAALILAAVAILFLVMPRIVLALGEISPWLGYAVTVLFVLGFFAIFWLRARHQRRNRTDDTV</sequence>
<keyword evidence="1" id="KW-1133">Transmembrane helix</keyword>
<evidence type="ECO:0000313" key="2">
    <source>
        <dbReference type="EMBL" id="MDA5396985.1"/>
    </source>
</evidence>
<evidence type="ECO:0000256" key="1">
    <source>
        <dbReference type="SAM" id="Phobius"/>
    </source>
</evidence>
<accession>A0A9X3ZFY4</accession>
<gene>
    <name evidence="2" type="ORF">OQ273_00235</name>
</gene>
<organism evidence="2 3">
    <name type="scientific">Hoeflea prorocentri</name>
    <dbReference type="NCBI Taxonomy" id="1922333"/>
    <lineage>
        <taxon>Bacteria</taxon>
        <taxon>Pseudomonadati</taxon>
        <taxon>Pseudomonadota</taxon>
        <taxon>Alphaproteobacteria</taxon>
        <taxon>Hyphomicrobiales</taxon>
        <taxon>Rhizobiaceae</taxon>
        <taxon>Hoeflea</taxon>
    </lineage>
</organism>
<comment type="caution">
    <text evidence="2">The sequence shown here is derived from an EMBL/GenBank/DDBJ whole genome shotgun (WGS) entry which is preliminary data.</text>
</comment>
<dbReference type="Proteomes" id="UP001151234">
    <property type="component" value="Unassembled WGS sequence"/>
</dbReference>